<accession>A0A166WHI5</accession>
<evidence type="ECO:0000313" key="2">
    <source>
        <dbReference type="Proteomes" id="UP000076532"/>
    </source>
</evidence>
<protein>
    <submittedName>
        <fullName evidence="1">Uncharacterized protein</fullName>
    </submittedName>
</protein>
<evidence type="ECO:0000313" key="1">
    <source>
        <dbReference type="EMBL" id="KZP33761.1"/>
    </source>
</evidence>
<sequence>MGLGNGRALTLTRERTMENGKLEMGTTLTLATTGNHWKTGKLANWQTGKLANWHGQRALAMIGKGNGHWHWHGATSTDIGGTRIRWHTNTGNLERDGQWHHHGQSEAI</sequence>
<organism evidence="1 2">
    <name type="scientific">Athelia psychrophila</name>
    <dbReference type="NCBI Taxonomy" id="1759441"/>
    <lineage>
        <taxon>Eukaryota</taxon>
        <taxon>Fungi</taxon>
        <taxon>Dikarya</taxon>
        <taxon>Basidiomycota</taxon>
        <taxon>Agaricomycotina</taxon>
        <taxon>Agaricomycetes</taxon>
        <taxon>Agaricomycetidae</taxon>
        <taxon>Atheliales</taxon>
        <taxon>Atheliaceae</taxon>
        <taxon>Athelia</taxon>
    </lineage>
</organism>
<dbReference type="Proteomes" id="UP000076532">
    <property type="component" value="Unassembled WGS sequence"/>
</dbReference>
<proteinExistence type="predicted"/>
<name>A0A166WHI5_9AGAM</name>
<reference evidence="1 2" key="1">
    <citation type="journal article" date="2016" name="Mol. Biol. Evol.">
        <title>Comparative Genomics of Early-Diverging Mushroom-Forming Fungi Provides Insights into the Origins of Lignocellulose Decay Capabilities.</title>
        <authorList>
            <person name="Nagy L.G."/>
            <person name="Riley R."/>
            <person name="Tritt A."/>
            <person name="Adam C."/>
            <person name="Daum C."/>
            <person name="Floudas D."/>
            <person name="Sun H."/>
            <person name="Yadav J.S."/>
            <person name="Pangilinan J."/>
            <person name="Larsson K.H."/>
            <person name="Matsuura K."/>
            <person name="Barry K."/>
            <person name="Labutti K."/>
            <person name="Kuo R."/>
            <person name="Ohm R.A."/>
            <person name="Bhattacharya S.S."/>
            <person name="Shirouzu T."/>
            <person name="Yoshinaga Y."/>
            <person name="Martin F.M."/>
            <person name="Grigoriev I.V."/>
            <person name="Hibbett D.S."/>
        </authorList>
    </citation>
    <scope>NUCLEOTIDE SEQUENCE [LARGE SCALE GENOMIC DNA]</scope>
    <source>
        <strain evidence="1 2">CBS 109695</strain>
    </source>
</reference>
<dbReference type="AlphaFoldDB" id="A0A166WHI5"/>
<gene>
    <name evidence="1" type="ORF">FIBSPDRAFT_881288</name>
</gene>
<keyword evidence="2" id="KW-1185">Reference proteome</keyword>
<dbReference type="EMBL" id="KV417481">
    <property type="protein sequence ID" value="KZP33761.1"/>
    <property type="molecule type" value="Genomic_DNA"/>
</dbReference>